<dbReference type="Proteomes" id="UP000237246">
    <property type="component" value="Unassembled WGS sequence"/>
</dbReference>
<evidence type="ECO:0000313" key="1">
    <source>
        <dbReference type="EMBL" id="POI34773.1"/>
    </source>
</evidence>
<dbReference type="OrthoDB" id="10054666at2759"/>
<dbReference type="EMBL" id="PPHD01001259">
    <property type="protein sequence ID" value="POI34773.1"/>
    <property type="molecule type" value="Genomic_DNA"/>
</dbReference>
<gene>
    <name evidence="1" type="ORF">CIB84_001475</name>
</gene>
<name>A0A2P4TEH1_BAMTH</name>
<evidence type="ECO:0000313" key="2">
    <source>
        <dbReference type="Proteomes" id="UP000237246"/>
    </source>
</evidence>
<dbReference type="AlphaFoldDB" id="A0A2P4TEH1"/>
<organism evidence="1 2">
    <name type="scientific">Bambusicola thoracicus</name>
    <name type="common">Chinese bamboo-partridge</name>
    <name type="synonym">Perdix thoracica</name>
    <dbReference type="NCBI Taxonomy" id="9083"/>
    <lineage>
        <taxon>Eukaryota</taxon>
        <taxon>Metazoa</taxon>
        <taxon>Chordata</taxon>
        <taxon>Craniata</taxon>
        <taxon>Vertebrata</taxon>
        <taxon>Euteleostomi</taxon>
        <taxon>Archelosauria</taxon>
        <taxon>Archosauria</taxon>
        <taxon>Dinosauria</taxon>
        <taxon>Saurischia</taxon>
        <taxon>Theropoda</taxon>
        <taxon>Coelurosauria</taxon>
        <taxon>Aves</taxon>
        <taxon>Neognathae</taxon>
        <taxon>Galloanserae</taxon>
        <taxon>Galliformes</taxon>
        <taxon>Phasianidae</taxon>
        <taxon>Perdicinae</taxon>
        <taxon>Bambusicola</taxon>
    </lineage>
</organism>
<reference evidence="1 2" key="1">
    <citation type="submission" date="2018-01" db="EMBL/GenBank/DDBJ databases">
        <title>Comparison of the Chinese Bamboo Partridge and Red Junglefowl genome sequences highlights the importance of demography in genome evolution.</title>
        <authorList>
            <person name="Tiley G.P."/>
            <person name="Kimball R.T."/>
            <person name="Braun E.L."/>
            <person name="Burleigh J.G."/>
        </authorList>
    </citation>
    <scope>NUCLEOTIDE SEQUENCE [LARGE SCALE GENOMIC DNA]</scope>
    <source>
        <strain evidence="1">RTK389</strain>
        <tissue evidence="1">Blood</tissue>
    </source>
</reference>
<protein>
    <submittedName>
        <fullName evidence="1">Uncharacterized protein</fullName>
    </submittedName>
</protein>
<proteinExistence type="predicted"/>
<accession>A0A2P4TEH1</accession>
<sequence length="147" mass="17127">MAMGFVHRSLKCSAKFLFAFSMEESVKQFSVLLCRITLYDYQAMCRTNKESSDSAHSLLDPYNAFFAAVKWIMTELVLFLVEFNLCSWWHSDLTAKETDVHENELFHYQQFLYGSSENYNSLSNDVPNYDEKISYMDVYVGQQGLLC</sequence>
<comment type="caution">
    <text evidence="1">The sequence shown here is derived from an EMBL/GenBank/DDBJ whole genome shotgun (WGS) entry which is preliminary data.</text>
</comment>
<keyword evidence="2" id="KW-1185">Reference proteome</keyword>